<dbReference type="Gene3D" id="3.10.20.340">
    <property type="entry name" value="ArgJ beta chain, C-terminal domain"/>
    <property type="match status" value="1"/>
</dbReference>
<dbReference type="PANTHER" id="PTHR23100">
    <property type="entry name" value="ARGININE BIOSYNTHESIS BIFUNCTIONAL PROTEIN ARGJ"/>
    <property type="match status" value="1"/>
</dbReference>
<comment type="function">
    <text evidence="8">Catalyzes two activities which are involved in the cyclic version of arginine biosynthesis: the synthesis of N-acetylglutamate from glutamate and acetyl-CoA as the acetyl donor, and of ornithine by transacetylation between N(2)-acetylornithine and glutamate.</text>
</comment>
<keyword evidence="4 8" id="KW-0963">Cytoplasm</keyword>
<dbReference type="CDD" id="cd02152">
    <property type="entry name" value="OAT"/>
    <property type="match status" value="1"/>
</dbReference>
<dbReference type="EMBL" id="JACCAB010000001">
    <property type="protein sequence ID" value="NYG08240.1"/>
    <property type="molecule type" value="Genomic_DNA"/>
</dbReference>
<keyword evidence="6 8" id="KW-0068">Autocatalytic cleavage</keyword>
<evidence type="ECO:0000256" key="3">
    <source>
        <dbReference type="ARBA" id="ARBA00011475"/>
    </source>
</evidence>
<dbReference type="AlphaFoldDB" id="A0A852WHA6"/>
<evidence type="ECO:0000313" key="9">
    <source>
        <dbReference type="EMBL" id="NYG08240.1"/>
    </source>
</evidence>
<dbReference type="GO" id="GO:0006592">
    <property type="term" value="P:ornithine biosynthetic process"/>
    <property type="evidence" value="ECO:0007669"/>
    <property type="project" value="TreeGrafter"/>
</dbReference>
<feature type="site" description="Involved in the stabilization of negative charge on the oxyanion by the formation of the oxyanion hole" evidence="8">
    <location>
        <position position="110"/>
    </location>
</feature>
<accession>A0A852WHA6</accession>
<feature type="binding site" evidence="8">
    <location>
        <position position="383"/>
    </location>
    <ligand>
        <name>substrate</name>
    </ligand>
</feature>
<dbReference type="InterPro" id="IPR042195">
    <property type="entry name" value="ArgJ_beta_C"/>
</dbReference>
<feature type="site" description="Cleavage; by autolysis" evidence="8">
    <location>
        <begin position="178"/>
        <end position="179"/>
    </location>
</feature>
<keyword evidence="7 8" id="KW-0012">Acyltransferase</keyword>
<feature type="binding site" evidence="8">
    <location>
        <position position="146"/>
    </location>
    <ligand>
        <name>substrate</name>
    </ligand>
</feature>
<evidence type="ECO:0000256" key="7">
    <source>
        <dbReference type="ARBA" id="ARBA00023315"/>
    </source>
</evidence>
<evidence type="ECO:0000256" key="8">
    <source>
        <dbReference type="HAMAP-Rule" id="MF_01106"/>
    </source>
</evidence>
<dbReference type="Proteomes" id="UP000573599">
    <property type="component" value="Unassembled WGS sequence"/>
</dbReference>
<comment type="pathway">
    <text evidence="8">Amino-acid biosynthesis; L-arginine biosynthesis; N(2)-acetyl-L-ornithine from L-glutamate: step 1/4.</text>
</comment>
<dbReference type="GO" id="GO:0004358">
    <property type="term" value="F:L-glutamate N-acetyltransferase activity, acting on acetyl-L-ornithine as donor"/>
    <property type="evidence" value="ECO:0007669"/>
    <property type="project" value="UniProtKB-UniRule"/>
</dbReference>
<keyword evidence="5 8" id="KW-0808">Transferase</keyword>
<dbReference type="GO" id="GO:0006526">
    <property type="term" value="P:L-arginine biosynthetic process"/>
    <property type="evidence" value="ECO:0007669"/>
    <property type="project" value="UniProtKB-UniRule"/>
</dbReference>
<keyword evidence="10" id="KW-1185">Reference proteome</keyword>
<feature type="site" description="Involved in the stabilization of negative charge on the oxyanion by the formation of the oxyanion hole" evidence="8">
    <location>
        <position position="109"/>
    </location>
</feature>
<proteinExistence type="inferred from homology"/>
<dbReference type="FunFam" id="3.10.20.340:FF:000003">
    <property type="entry name" value="Arginine biosynthesis bifunctional protein ArgJ"/>
    <property type="match status" value="1"/>
</dbReference>
<dbReference type="InterPro" id="IPR002813">
    <property type="entry name" value="Arg_biosynth_ArgJ"/>
</dbReference>
<dbReference type="HAMAP" id="MF_01106">
    <property type="entry name" value="ArgJ"/>
    <property type="match status" value="1"/>
</dbReference>
<evidence type="ECO:0000256" key="2">
    <source>
        <dbReference type="ARBA" id="ARBA00006774"/>
    </source>
</evidence>
<dbReference type="NCBIfam" id="NF003802">
    <property type="entry name" value="PRK05388.1"/>
    <property type="match status" value="1"/>
</dbReference>
<comment type="subunit">
    <text evidence="3 8">Heterotetramer of two alpha and two beta chains.</text>
</comment>
<comment type="catalytic activity">
    <reaction evidence="8">
        <text>N(2)-acetyl-L-ornithine + L-glutamate = N-acetyl-L-glutamate + L-ornithine</text>
        <dbReference type="Rhea" id="RHEA:15349"/>
        <dbReference type="ChEBI" id="CHEBI:29985"/>
        <dbReference type="ChEBI" id="CHEBI:44337"/>
        <dbReference type="ChEBI" id="CHEBI:46911"/>
        <dbReference type="ChEBI" id="CHEBI:57805"/>
        <dbReference type="EC" id="2.3.1.35"/>
    </reaction>
</comment>
<dbReference type="GO" id="GO:0005737">
    <property type="term" value="C:cytoplasm"/>
    <property type="evidence" value="ECO:0007669"/>
    <property type="project" value="UniProtKB-SubCell"/>
</dbReference>
<dbReference type="GO" id="GO:0004042">
    <property type="term" value="F:L-glutamate N-acetyltransferase activity"/>
    <property type="evidence" value="ECO:0007669"/>
    <property type="project" value="UniProtKB-UniRule"/>
</dbReference>
<dbReference type="NCBIfam" id="TIGR00120">
    <property type="entry name" value="ArgJ"/>
    <property type="match status" value="1"/>
</dbReference>
<keyword evidence="8" id="KW-0028">Amino-acid biosynthesis</keyword>
<dbReference type="SUPFAM" id="SSF56266">
    <property type="entry name" value="DmpA/ArgJ-like"/>
    <property type="match status" value="1"/>
</dbReference>
<keyword evidence="8" id="KW-0055">Arginine biosynthesis</keyword>
<keyword evidence="8" id="KW-0511">Multifunctional enzyme</keyword>
<evidence type="ECO:0000256" key="4">
    <source>
        <dbReference type="ARBA" id="ARBA00022490"/>
    </source>
</evidence>
<dbReference type="InterPro" id="IPR016117">
    <property type="entry name" value="ArgJ-like_dom_sf"/>
</dbReference>
<comment type="catalytic activity">
    <reaction evidence="8">
        <text>L-glutamate + acetyl-CoA = N-acetyl-L-glutamate + CoA + H(+)</text>
        <dbReference type="Rhea" id="RHEA:24292"/>
        <dbReference type="ChEBI" id="CHEBI:15378"/>
        <dbReference type="ChEBI" id="CHEBI:29985"/>
        <dbReference type="ChEBI" id="CHEBI:44337"/>
        <dbReference type="ChEBI" id="CHEBI:57287"/>
        <dbReference type="ChEBI" id="CHEBI:57288"/>
        <dbReference type="EC" id="2.3.1.1"/>
    </reaction>
</comment>
<dbReference type="EC" id="2.3.1.1" evidence="8"/>
<dbReference type="PANTHER" id="PTHR23100:SF0">
    <property type="entry name" value="ARGININE BIOSYNTHESIS BIFUNCTIONAL PROTEIN ARGJ, MITOCHONDRIAL"/>
    <property type="match status" value="1"/>
</dbReference>
<reference evidence="9 10" key="1">
    <citation type="submission" date="2020-07" db="EMBL/GenBank/DDBJ databases">
        <title>Sequencing the genomes of 1000 actinobacteria strains.</title>
        <authorList>
            <person name="Klenk H.-P."/>
        </authorList>
    </citation>
    <scope>NUCLEOTIDE SEQUENCE [LARGE SCALE GENOMIC DNA]</scope>
    <source>
        <strain evidence="9 10">DSM 23987</strain>
    </source>
</reference>
<gene>
    <name evidence="8" type="primary">argJ</name>
    <name evidence="9" type="ORF">BJ986_002727</name>
</gene>
<sequence>MSVTAAQGFRAAGVAAGLKASGAPDLALVVNDGPDHHGAAVFTSNRVEAAPVTWSRQVASDGRVDAVVLNSGGANACTGAQGFADTHTTAEKVADVLGVSAGDVVVCSTGLIGELLPMPSLLEGVERAAGALAVDGGLDAATAIKTTDTVPKLAQVERDGWTVGGMAKGAGMLAPSLATMLVVVTTDAVVPAGELDGILRAATAVTFDRIDSDGCQSTNDTVLLLASGASGVAVDPADLRTAVTEVCASLARQLIADAEGANHDIAIEVRTAASEADALEVARAIARNNLFKCAVFGNDPNWGRVLAAVGTTRAAFAPHELDVSINGIQVCRAGGVGEDRALVDLTPREVHVVVDLHAGDRAVTVWTNDLTHEYVHENSAYSS</sequence>
<dbReference type="Pfam" id="PF01960">
    <property type="entry name" value="ArgJ"/>
    <property type="match status" value="1"/>
</dbReference>
<dbReference type="RefSeq" id="WP_179422523.1">
    <property type="nucleotide sequence ID" value="NZ_JACCAB010000001.1"/>
</dbReference>
<name>A0A852WHA6_9MICO</name>
<feature type="chain" id="PRO_5033179496" description="Arginine biosynthesis bifunctional protein ArgJ beta chain" evidence="8">
    <location>
        <begin position="179"/>
        <end position="383"/>
    </location>
</feature>
<feature type="binding site" evidence="8">
    <location>
        <position position="179"/>
    </location>
    <ligand>
        <name>substrate</name>
    </ligand>
</feature>
<feature type="binding site" evidence="8">
    <location>
        <position position="378"/>
    </location>
    <ligand>
        <name>substrate</name>
    </ligand>
</feature>
<evidence type="ECO:0000256" key="1">
    <source>
        <dbReference type="ARBA" id="ARBA00004496"/>
    </source>
</evidence>
<organism evidence="9 10">
    <name type="scientific">Pedococcus badiiscoriae</name>
    <dbReference type="NCBI Taxonomy" id="642776"/>
    <lineage>
        <taxon>Bacteria</taxon>
        <taxon>Bacillati</taxon>
        <taxon>Actinomycetota</taxon>
        <taxon>Actinomycetes</taxon>
        <taxon>Micrococcales</taxon>
        <taxon>Intrasporangiaceae</taxon>
        <taxon>Pedococcus</taxon>
    </lineage>
</organism>
<dbReference type="UniPathway" id="UPA00068">
    <property type="reaction ID" value="UER00106"/>
</dbReference>
<feature type="chain" id="PRO_5033179497" description="Arginine biosynthesis bifunctional protein ArgJ alpha chain" evidence="8">
    <location>
        <begin position="1"/>
        <end position="178"/>
    </location>
</feature>
<comment type="similarity">
    <text evidence="2 8">Belongs to the ArgJ family.</text>
</comment>
<evidence type="ECO:0000256" key="5">
    <source>
        <dbReference type="ARBA" id="ARBA00022679"/>
    </source>
</evidence>
<protein>
    <recommendedName>
        <fullName evidence="8">Arginine biosynthesis bifunctional protein ArgJ</fullName>
    </recommendedName>
    <domain>
        <recommendedName>
            <fullName evidence="8">Glutamate N-acetyltransferase</fullName>
            <ecNumber evidence="8">2.3.1.35</ecNumber>
        </recommendedName>
        <alternativeName>
            <fullName evidence="8">Ornithine acetyltransferase</fullName>
            <shortName evidence="8">OATase</shortName>
        </alternativeName>
        <alternativeName>
            <fullName evidence="8">Ornithine transacetylase</fullName>
        </alternativeName>
    </domain>
    <domain>
        <recommendedName>
            <fullName evidence="8">Amino-acid acetyltransferase</fullName>
            <ecNumber evidence="8">2.3.1.1</ecNumber>
        </recommendedName>
        <alternativeName>
            <fullName evidence="8">N-acetylglutamate synthase</fullName>
            <shortName evidence="8">AGSase</shortName>
        </alternativeName>
    </domain>
    <component>
        <recommendedName>
            <fullName evidence="8">Arginine biosynthesis bifunctional protein ArgJ alpha chain</fullName>
        </recommendedName>
    </component>
    <component>
        <recommendedName>
            <fullName evidence="8">Arginine biosynthesis bifunctional protein ArgJ beta chain</fullName>
        </recommendedName>
    </component>
</protein>
<evidence type="ECO:0000256" key="6">
    <source>
        <dbReference type="ARBA" id="ARBA00022813"/>
    </source>
</evidence>
<comment type="pathway">
    <text evidence="8">Amino-acid biosynthesis; L-arginine biosynthesis; L-ornithine and N-acetyl-L-glutamate from L-glutamate and N(2)-acetyl-L-ornithine (cyclic): step 1/1.</text>
</comment>
<feature type="binding site" evidence="8">
    <location>
        <position position="259"/>
    </location>
    <ligand>
        <name>substrate</name>
    </ligand>
</feature>
<dbReference type="EC" id="2.3.1.35" evidence="8"/>
<comment type="caution">
    <text evidence="9">The sequence shown here is derived from an EMBL/GenBank/DDBJ whole genome shotgun (WGS) entry which is preliminary data.</text>
</comment>
<feature type="binding site" evidence="8">
    <location>
        <position position="168"/>
    </location>
    <ligand>
        <name>substrate</name>
    </ligand>
</feature>
<feature type="active site" description="Nucleophile" evidence="8">
    <location>
        <position position="179"/>
    </location>
</feature>
<evidence type="ECO:0000313" key="10">
    <source>
        <dbReference type="Proteomes" id="UP000573599"/>
    </source>
</evidence>
<dbReference type="Gene3D" id="3.60.70.12">
    <property type="entry name" value="L-amino peptidase D-ALA esterase/amidase"/>
    <property type="match status" value="1"/>
</dbReference>
<comment type="subcellular location">
    <subcellularLocation>
        <location evidence="1 8">Cytoplasm</location>
    </subcellularLocation>
</comment>